<dbReference type="Pfam" id="PF00230">
    <property type="entry name" value="MIP"/>
    <property type="match status" value="1"/>
</dbReference>
<keyword evidence="3 7" id="KW-0813">Transport</keyword>
<dbReference type="SUPFAM" id="SSF81338">
    <property type="entry name" value="Aquaporin-like"/>
    <property type="match status" value="1"/>
</dbReference>
<dbReference type="PANTHER" id="PTHR43829:SF9">
    <property type="entry name" value="AQUAPORIN-9"/>
    <property type="match status" value="1"/>
</dbReference>
<evidence type="ECO:0000313" key="9">
    <source>
        <dbReference type="EMBL" id="ALX50372.1"/>
    </source>
</evidence>
<keyword evidence="6 8" id="KW-0472">Membrane</keyword>
<dbReference type="NCBIfam" id="TIGR00861">
    <property type="entry name" value="MIP"/>
    <property type="match status" value="1"/>
</dbReference>
<organism evidence="9 10">
    <name type="scientific">Lentibacillus amyloliquefaciens</name>
    <dbReference type="NCBI Taxonomy" id="1472767"/>
    <lineage>
        <taxon>Bacteria</taxon>
        <taxon>Bacillati</taxon>
        <taxon>Bacillota</taxon>
        <taxon>Bacilli</taxon>
        <taxon>Bacillales</taxon>
        <taxon>Bacillaceae</taxon>
        <taxon>Lentibacillus</taxon>
    </lineage>
</organism>
<dbReference type="OrthoDB" id="9807293at2"/>
<evidence type="ECO:0000256" key="6">
    <source>
        <dbReference type="ARBA" id="ARBA00023136"/>
    </source>
</evidence>
<feature type="transmembrane region" description="Helical" evidence="8">
    <location>
        <begin position="34"/>
        <end position="55"/>
    </location>
</feature>
<dbReference type="Proteomes" id="UP000050331">
    <property type="component" value="Chromosome"/>
</dbReference>
<feature type="transmembrane region" description="Helical" evidence="8">
    <location>
        <begin position="84"/>
        <end position="105"/>
    </location>
</feature>
<dbReference type="PRINTS" id="PR02019">
    <property type="entry name" value="AQUAPORIN7"/>
</dbReference>
<comment type="similarity">
    <text evidence="2 7">Belongs to the MIP/aquaporin (TC 1.A.8) family.</text>
</comment>
<keyword evidence="4 7" id="KW-0812">Transmembrane</keyword>
<name>A0A0U4FRN7_9BACI</name>
<dbReference type="PROSITE" id="PS00221">
    <property type="entry name" value="MIP"/>
    <property type="match status" value="1"/>
</dbReference>
<dbReference type="PANTHER" id="PTHR43829">
    <property type="entry name" value="AQUAPORIN OR AQUAGLYCEROPORIN RELATED"/>
    <property type="match status" value="1"/>
</dbReference>
<dbReference type="EMBL" id="CP013862">
    <property type="protein sequence ID" value="ALX50372.1"/>
    <property type="molecule type" value="Genomic_DNA"/>
</dbReference>
<feature type="transmembrane region" description="Helical" evidence="8">
    <location>
        <begin position="211"/>
        <end position="232"/>
    </location>
</feature>
<dbReference type="GO" id="GO:0015254">
    <property type="term" value="F:glycerol channel activity"/>
    <property type="evidence" value="ECO:0007669"/>
    <property type="project" value="TreeGrafter"/>
</dbReference>
<evidence type="ECO:0000256" key="8">
    <source>
        <dbReference type="SAM" id="Phobius"/>
    </source>
</evidence>
<proteinExistence type="inferred from homology"/>
<gene>
    <name evidence="9" type="ORF">AOX59_18380</name>
</gene>
<evidence type="ECO:0000256" key="7">
    <source>
        <dbReference type="RuleBase" id="RU000477"/>
    </source>
</evidence>
<sequence>MPEFLAEVIGTMILIILGGGVVGGVVLNKSKAEGTGWVLITIGWGLGVTMGVYAVGQFTGAHINPAVTLGFAAAGEFPWAKVPMYISAQLIGAFIGAVIVFFNYLPHWKVTDDKVAKRDVFSTTPAIRSPFSNLISEMIGTFVLVMGLLFIGANEFTEGLNPLIVGLLIVAIGMSLGGTTGYAINPARDLGPRIAHALLPIPGKGGSDWSYAWIPVMGPILGGIYGAVFYNAMFLGEFSALFWILSALVAIIFIGAANSELRNAETAADEVEKKLYRKINISREAKL</sequence>
<reference evidence="9 10" key="1">
    <citation type="submission" date="2016-01" db="EMBL/GenBank/DDBJ databases">
        <title>Complete genome sequence of strain Lentibacillus amyloliquefaciens LAM0015T isolated from saline sediment.</title>
        <authorList>
            <person name="Wang J.-L."/>
            <person name="He M.-X."/>
        </authorList>
    </citation>
    <scope>NUCLEOTIDE SEQUENCE [LARGE SCALE GENOMIC DNA]</scope>
    <source>
        <strain evidence="9 10">LAM0015</strain>
    </source>
</reference>
<evidence type="ECO:0000256" key="2">
    <source>
        <dbReference type="ARBA" id="ARBA00006175"/>
    </source>
</evidence>
<dbReference type="AlphaFoldDB" id="A0A0U4FRN7"/>
<evidence type="ECO:0000256" key="5">
    <source>
        <dbReference type="ARBA" id="ARBA00022989"/>
    </source>
</evidence>
<dbReference type="KEGG" id="lao:AOX59_18380"/>
<accession>A0A0U4FRN7</accession>
<dbReference type="PRINTS" id="PR00783">
    <property type="entry name" value="MINTRINSICP"/>
</dbReference>
<comment type="subcellular location">
    <subcellularLocation>
        <location evidence="1">Membrane</location>
        <topology evidence="1">Multi-pass membrane protein</topology>
    </subcellularLocation>
</comment>
<feature type="transmembrane region" description="Helical" evidence="8">
    <location>
        <begin position="163"/>
        <end position="184"/>
    </location>
</feature>
<evidence type="ECO:0000256" key="1">
    <source>
        <dbReference type="ARBA" id="ARBA00004141"/>
    </source>
</evidence>
<dbReference type="GO" id="GO:0005886">
    <property type="term" value="C:plasma membrane"/>
    <property type="evidence" value="ECO:0007669"/>
    <property type="project" value="TreeGrafter"/>
</dbReference>
<protein>
    <submittedName>
        <fullName evidence="9">Aquaporin</fullName>
    </submittedName>
</protein>
<dbReference type="RefSeq" id="WP_068447820.1">
    <property type="nucleotide sequence ID" value="NZ_CP013862.1"/>
</dbReference>
<feature type="transmembrane region" description="Helical" evidence="8">
    <location>
        <begin position="126"/>
        <end position="151"/>
    </location>
</feature>
<feature type="transmembrane region" description="Helical" evidence="8">
    <location>
        <begin position="238"/>
        <end position="257"/>
    </location>
</feature>
<dbReference type="InterPro" id="IPR022357">
    <property type="entry name" value="MIP_CS"/>
</dbReference>
<keyword evidence="10" id="KW-1185">Reference proteome</keyword>
<feature type="transmembrane region" description="Helical" evidence="8">
    <location>
        <begin position="6"/>
        <end position="27"/>
    </location>
</feature>
<evidence type="ECO:0000256" key="3">
    <source>
        <dbReference type="ARBA" id="ARBA00022448"/>
    </source>
</evidence>
<evidence type="ECO:0000313" key="10">
    <source>
        <dbReference type="Proteomes" id="UP000050331"/>
    </source>
</evidence>
<dbReference type="InterPro" id="IPR050363">
    <property type="entry name" value="MIP/Aquaporin"/>
</dbReference>
<keyword evidence="5 8" id="KW-1133">Transmembrane helix</keyword>
<dbReference type="InterPro" id="IPR023271">
    <property type="entry name" value="Aquaporin-like"/>
</dbReference>
<evidence type="ECO:0000256" key="4">
    <source>
        <dbReference type="ARBA" id="ARBA00022692"/>
    </source>
</evidence>
<dbReference type="STRING" id="1472767.AOX59_18380"/>
<dbReference type="InterPro" id="IPR000425">
    <property type="entry name" value="MIP"/>
</dbReference>
<dbReference type="Gene3D" id="1.20.1080.10">
    <property type="entry name" value="Glycerol uptake facilitator protein"/>
    <property type="match status" value="1"/>
</dbReference>